<feature type="signal peptide" evidence="1">
    <location>
        <begin position="1"/>
        <end position="28"/>
    </location>
</feature>
<evidence type="ECO:0000256" key="1">
    <source>
        <dbReference type="SAM" id="SignalP"/>
    </source>
</evidence>
<dbReference type="InterPro" id="IPR043504">
    <property type="entry name" value="Peptidase_S1_PA_chymotrypsin"/>
</dbReference>
<dbReference type="RefSeq" id="WP_048469233.1">
    <property type="nucleotide sequence ID" value="NZ_JYNL01000009.1"/>
</dbReference>
<dbReference type="Proteomes" id="UP000036513">
    <property type="component" value="Unassembled WGS sequence"/>
</dbReference>
<organism evidence="2 3">
    <name type="scientific">Mycolicibacterium chlorophenolicum</name>
    <dbReference type="NCBI Taxonomy" id="37916"/>
    <lineage>
        <taxon>Bacteria</taxon>
        <taxon>Bacillati</taxon>
        <taxon>Actinomycetota</taxon>
        <taxon>Actinomycetes</taxon>
        <taxon>Mycobacteriales</taxon>
        <taxon>Mycobacteriaceae</taxon>
        <taxon>Mycolicibacterium</taxon>
    </lineage>
</organism>
<dbReference type="SMR" id="A0A0J6ZD05"/>
<dbReference type="AlphaFoldDB" id="A0A0J6ZD05"/>
<evidence type="ECO:0000313" key="3">
    <source>
        <dbReference type="Proteomes" id="UP000036513"/>
    </source>
</evidence>
<proteinExistence type="predicted"/>
<dbReference type="PATRIC" id="fig|37916.4.peg.1098"/>
<accession>A0A0J6ZD05</accession>
<keyword evidence="1" id="KW-0732">Signal</keyword>
<dbReference type="EMBL" id="JYNL01000009">
    <property type="protein sequence ID" value="KMO82591.1"/>
    <property type="molecule type" value="Genomic_DNA"/>
</dbReference>
<comment type="caution">
    <text evidence="2">The sequence shown here is derived from an EMBL/GenBank/DDBJ whole genome shotgun (WGS) entry which is preliminary data.</text>
</comment>
<dbReference type="InterPro" id="IPR018114">
    <property type="entry name" value="TRYPSIN_HIS"/>
</dbReference>
<dbReference type="GO" id="GO:0004252">
    <property type="term" value="F:serine-type endopeptidase activity"/>
    <property type="evidence" value="ECO:0007669"/>
    <property type="project" value="InterPro"/>
</dbReference>
<gene>
    <name evidence="2" type="ORF">MCHLDSM_01214</name>
</gene>
<evidence type="ECO:0008006" key="4">
    <source>
        <dbReference type="Google" id="ProtNLM"/>
    </source>
</evidence>
<evidence type="ECO:0000313" key="2">
    <source>
        <dbReference type="EMBL" id="KMO82591.1"/>
    </source>
</evidence>
<sequence precursor="true">MKTPLRKSPAISAVLAAIAVVFASPAAAAPPLPPSPAITPGAGLAVYNADATGGDTCTAGWLAHDAAGKPVMLTAGHCDMGGKVAMKWTASGAYETIGTFEQAVHEGSIGEDADFGVVALDNAAIPGDARVLDRRPVEGVATTSVRVGDVLCKYGLTTGRQCGAVVEPPTASKVHFDAVTEKGDSGGPVYLIEPDGDAVAVGITIRSSDAGGSVAELVQPWLQKMQLTLDTSKPAVGAQPVGYGK</sequence>
<dbReference type="PROSITE" id="PS00134">
    <property type="entry name" value="TRYPSIN_HIS"/>
    <property type="match status" value="1"/>
</dbReference>
<reference evidence="2 3" key="1">
    <citation type="journal article" date="2015" name="Genome Biol. Evol.">
        <title>Characterization of Three Mycobacterium spp. with Potential Use in Bioremediation by Genome Sequencing and Comparative Genomics.</title>
        <authorList>
            <person name="Das S."/>
            <person name="Pettersson B.M."/>
            <person name="Behra P.R."/>
            <person name="Ramesh M."/>
            <person name="Dasgupta S."/>
            <person name="Bhattacharya A."/>
            <person name="Kirsebom L.A."/>
        </authorList>
    </citation>
    <scope>NUCLEOTIDE SEQUENCE [LARGE SCALE GENOMIC DNA]</scope>
    <source>
        <strain evidence="2 3">DSM 43826</strain>
    </source>
</reference>
<dbReference type="GO" id="GO:0006508">
    <property type="term" value="P:proteolysis"/>
    <property type="evidence" value="ECO:0007669"/>
    <property type="project" value="InterPro"/>
</dbReference>
<dbReference type="SUPFAM" id="SSF50494">
    <property type="entry name" value="Trypsin-like serine proteases"/>
    <property type="match status" value="1"/>
</dbReference>
<dbReference type="Gene3D" id="2.40.10.10">
    <property type="entry name" value="Trypsin-like serine proteases"/>
    <property type="match status" value="2"/>
</dbReference>
<protein>
    <recommendedName>
        <fullName evidence="4">Trypsin</fullName>
    </recommendedName>
</protein>
<feature type="chain" id="PRO_5005285642" description="Trypsin" evidence="1">
    <location>
        <begin position="29"/>
        <end position="245"/>
    </location>
</feature>
<name>A0A0J6ZD05_9MYCO</name>
<dbReference type="CDD" id="cd21112">
    <property type="entry name" value="alphaLP-like"/>
    <property type="match status" value="1"/>
</dbReference>
<dbReference type="STRING" id="37916.MCHLDSM_01214"/>
<dbReference type="InterPro" id="IPR009003">
    <property type="entry name" value="Peptidase_S1_PA"/>
</dbReference>
<keyword evidence="3" id="KW-1185">Reference proteome</keyword>